<name>A0AAW7YYE3_9STAP</name>
<accession>A0AAW7YYE3</accession>
<protein>
    <submittedName>
        <fullName evidence="2">Glutathione S-transferase family protein</fullName>
    </submittedName>
</protein>
<organism evidence="2 3">
    <name type="scientific">Staphylococcus pasteuri_A</name>
    <dbReference type="NCBI Taxonomy" id="3062664"/>
    <lineage>
        <taxon>Bacteria</taxon>
        <taxon>Bacillati</taxon>
        <taxon>Bacillota</taxon>
        <taxon>Bacilli</taxon>
        <taxon>Bacillales</taxon>
        <taxon>Staphylococcaceae</taxon>
        <taxon>Staphylococcus</taxon>
    </lineage>
</organism>
<evidence type="ECO:0000259" key="1">
    <source>
        <dbReference type="Pfam" id="PF13409"/>
    </source>
</evidence>
<feature type="non-terminal residue" evidence="2">
    <location>
        <position position="1"/>
    </location>
</feature>
<dbReference type="Gene3D" id="3.40.30.10">
    <property type="entry name" value="Glutaredoxin"/>
    <property type="match status" value="1"/>
</dbReference>
<dbReference type="InterPro" id="IPR004045">
    <property type="entry name" value="Glutathione_S-Trfase_N"/>
</dbReference>
<comment type="caution">
    <text evidence="2">The sequence shown here is derived from an EMBL/GenBank/DDBJ whole genome shotgun (WGS) entry which is preliminary data.</text>
</comment>
<evidence type="ECO:0000313" key="3">
    <source>
        <dbReference type="Proteomes" id="UP001170310"/>
    </source>
</evidence>
<keyword evidence="3" id="KW-1185">Reference proteome</keyword>
<dbReference type="PANTHER" id="PTHR32419">
    <property type="entry name" value="GLUTATHIONYL-HYDROQUINONE REDUCTASE"/>
    <property type="match status" value="1"/>
</dbReference>
<feature type="domain" description="GST N-terminal" evidence="1">
    <location>
        <begin position="38"/>
        <end position="71"/>
    </location>
</feature>
<gene>
    <name evidence="2" type="ORF">Q4528_14245</name>
</gene>
<dbReference type="InterPro" id="IPR036249">
    <property type="entry name" value="Thioredoxin-like_sf"/>
</dbReference>
<dbReference type="Proteomes" id="UP001170310">
    <property type="component" value="Unassembled WGS sequence"/>
</dbReference>
<reference evidence="2" key="1">
    <citation type="submission" date="2023-07" db="EMBL/GenBank/DDBJ databases">
        <title>Genome content predicts the carbon catabolic preferences of heterotrophic bacteria.</title>
        <authorList>
            <person name="Gralka M."/>
        </authorList>
    </citation>
    <scope>NUCLEOTIDE SEQUENCE</scope>
    <source>
        <strain evidence="2">E2R20</strain>
    </source>
</reference>
<dbReference type="GO" id="GO:0005737">
    <property type="term" value="C:cytoplasm"/>
    <property type="evidence" value="ECO:0007669"/>
    <property type="project" value="TreeGrafter"/>
</dbReference>
<dbReference type="GO" id="GO:0004364">
    <property type="term" value="F:glutathione transferase activity"/>
    <property type="evidence" value="ECO:0007669"/>
    <property type="project" value="InterPro"/>
</dbReference>
<dbReference type="InterPro" id="IPR016639">
    <property type="entry name" value="GST_Omega/GSH"/>
</dbReference>
<feature type="non-terminal residue" evidence="2">
    <location>
        <position position="87"/>
    </location>
</feature>
<sequence length="87" mass="9712">TEQGWGFAGKGLTGLKGASEDHLHHKQFIHQLYTHADPKVSGRATVPVLWDKFTDTIVNNESADIIEMLNSAFDQWGDTSINLRPLH</sequence>
<dbReference type="AlphaFoldDB" id="A0AAW7YYE3"/>
<evidence type="ECO:0000313" key="2">
    <source>
        <dbReference type="EMBL" id="MDO6575273.1"/>
    </source>
</evidence>
<dbReference type="EMBL" id="JAUOQO010000435">
    <property type="protein sequence ID" value="MDO6575273.1"/>
    <property type="molecule type" value="Genomic_DNA"/>
</dbReference>
<proteinExistence type="predicted"/>
<dbReference type="SUPFAM" id="SSF52833">
    <property type="entry name" value="Thioredoxin-like"/>
    <property type="match status" value="1"/>
</dbReference>
<dbReference type="PANTHER" id="PTHR32419:SF6">
    <property type="entry name" value="GLUTATHIONE S-TRANSFERASE OMEGA-LIKE 1-RELATED"/>
    <property type="match status" value="1"/>
</dbReference>
<dbReference type="Pfam" id="PF13409">
    <property type="entry name" value="GST_N_2"/>
    <property type="match status" value="1"/>
</dbReference>